<keyword evidence="1" id="KW-0805">Transcription regulation</keyword>
<evidence type="ECO:0000256" key="4">
    <source>
        <dbReference type="PROSITE-ProRule" id="PRU00335"/>
    </source>
</evidence>
<dbReference type="RefSeq" id="WP_096355566.1">
    <property type="nucleotide sequence ID" value="NZ_AP014946.1"/>
</dbReference>
<keyword evidence="7" id="KW-1185">Reference proteome</keyword>
<evidence type="ECO:0000256" key="1">
    <source>
        <dbReference type="ARBA" id="ARBA00023015"/>
    </source>
</evidence>
<dbReference type="PANTHER" id="PTHR30055:SF234">
    <property type="entry name" value="HTH-TYPE TRANSCRIPTIONAL REGULATOR BETI"/>
    <property type="match status" value="1"/>
</dbReference>
<dbReference type="PANTHER" id="PTHR30055">
    <property type="entry name" value="HTH-TYPE TRANSCRIPTIONAL REGULATOR RUTR"/>
    <property type="match status" value="1"/>
</dbReference>
<dbReference type="InterPro" id="IPR050109">
    <property type="entry name" value="HTH-type_TetR-like_transc_reg"/>
</dbReference>
<evidence type="ECO:0000313" key="6">
    <source>
        <dbReference type="EMBL" id="BAT59849.1"/>
    </source>
</evidence>
<dbReference type="PROSITE" id="PS50977">
    <property type="entry name" value="HTH_TETR_2"/>
    <property type="match status" value="1"/>
</dbReference>
<dbReference type="GO" id="GO:0000976">
    <property type="term" value="F:transcription cis-regulatory region binding"/>
    <property type="evidence" value="ECO:0007669"/>
    <property type="project" value="TreeGrafter"/>
</dbReference>
<dbReference type="OrthoDB" id="2356263at2"/>
<dbReference type="PRINTS" id="PR00455">
    <property type="entry name" value="HTHTETR"/>
</dbReference>
<evidence type="ECO:0000259" key="5">
    <source>
        <dbReference type="PROSITE" id="PS50977"/>
    </source>
</evidence>
<dbReference type="AlphaFoldDB" id="A0A0S3PV81"/>
<dbReference type="GO" id="GO:0003700">
    <property type="term" value="F:DNA-binding transcription factor activity"/>
    <property type="evidence" value="ECO:0007669"/>
    <property type="project" value="TreeGrafter"/>
</dbReference>
<name>A0A0S3PV81_9BRAD</name>
<accession>A0A0S3PV81</accession>
<dbReference type="EMBL" id="AP014946">
    <property type="protein sequence ID" value="BAT59849.1"/>
    <property type="molecule type" value="Genomic_DNA"/>
</dbReference>
<sequence length="217" mass="23586">MPRSSAKPNDPRVIARQGALRDARRELIVEAAQRVFERHGLEGASIRTIAAEAGCTTGAIYPWFAGKEEIYAAILSESLGRVLASVDQAAREAKSKAEAARDAVAAFYRYYRAQPNELSLGLYLFRTEGVQRVGLKPTLDRALNAKLRAIADRIAQAMTAAGFDAAQERTADAMIHACGIVIMANAGRVKVLGAKSDDLMARYLETALPRQKARARN</sequence>
<proteinExistence type="predicted"/>
<protein>
    <submittedName>
        <fullName evidence="6">Putative HTH-type transcriptional regulator YfiR</fullName>
    </submittedName>
</protein>
<organism evidence="6 7">
    <name type="scientific">Variibacter gotjawalensis</name>
    <dbReference type="NCBI Taxonomy" id="1333996"/>
    <lineage>
        <taxon>Bacteria</taxon>
        <taxon>Pseudomonadati</taxon>
        <taxon>Pseudomonadota</taxon>
        <taxon>Alphaproteobacteria</taxon>
        <taxon>Hyphomicrobiales</taxon>
        <taxon>Nitrobacteraceae</taxon>
        <taxon>Variibacter</taxon>
    </lineage>
</organism>
<gene>
    <name evidence="6" type="primary">yfiR</name>
    <name evidence="6" type="ORF">GJW-30_1_02384</name>
</gene>
<dbReference type="Gene3D" id="1.10.357.10">
    <property type="entry name" value="Tetracycline Repressor, domain 2"/>
    <property type="match status" value="1"/>
</dbReference>
<evidence type="ECO:0000313" key="7">
    <source>
        <dbReference type="Proteomes" id="UP000236884"/>
    </source>
</evidence>
<keyword evidence="3" id="KW-0804">Transcription</keyword>
<dbReference type="Pfam" id="PF00440">
    <property type="entry name" value="TetR_N"/>
    <property type="match status" value="1"/>
</dbReference>
<dbReference type="SUPFAM" id="SSF46689">
    <property type="entry name" value="Homeodomain-like"/>
    <property type="match status" value="1"/>
</dbReference>
<feature type="DNA-binding region" description="H-T-H motif" evidence="4">
    <location>
        <begin position="45"/>
        <end position="64"/>
    </location>
</feature>
<reference evidence="6 7" key="1">
    <citation type="submission" date="2015-08" db="EMBL/GenBank/DDBJ databases">
        <title>Investigation of the bacterial diversity of lava forest soil.</title>
        <authorList>
            <person name="Lee J.S."/>
        </authorList>
    </citation>
    <scope>NUCLEOTIDE SEQUENCE [LARGE SCALE GENOMIC DNA]</scope>
    <source>
        <strain evidence="6 7">GJW-30</strain>
    </source>
</reference>
<dbReference type="InterPro" id="IPR001647">
    <property type="entry name" value="HTH_TetR"/>
</dbReference>
<evidence type="ECO:0000256" key="2">
    <source>
        <dbReference type="ARBA" id="ARBA00023125"/>
    </source>
</evidence>
<evidence type="ECO:0000256" key="3">
    <source>
        <dbReference type="ARBA" id="ARBA00023163"/>
    </source>
</evidence>
<feature type="domain" description="HTH tetR-type" evidence="5">
    <location>
        <begin position="22"/>
        <end position="82"/>
    </location>
</feature>
<keyword evidence="2 4" id="KW-0238">DNA-binding</keyword>
<dbReference type="KEGG" id="vgo:GJW-30_1_02384"/>
<dbReference type="Proteomes" id="UP000236884">
    <property type="component" value="Chromosome"/>
</dbReference>
<dbReference type="InterPro" id="IPR009057">
    <property type="entry name" value="Homeodomain-like_sf"/>
</dbReference>